<dbReference type="InterPro" id="IPR043138">
    <property type="entry name" value="GGT_lsub"/>
</dbReference>
<dbReference type="EMBL" id="LXJU01000019">
    <property type="protein sequence ID" value="OGE49887.1"/>
    <property type="molecule type" value="Genomic_DNA"/>
</dbReference>
<dbReference type="GeneID" id="34579475"/>
<reference evidence="1 2" key="1">
    <citation type="journal article" date="2016" name="Sci. Rep.">
        <title>Penicillium arizonense, a new, genome sequenced fungal species, reveals a high chemical diversity in secreted metabolites.</title>
        <authorList>
            <person name="Grijseels S."/>
            <person name="Nielsen J.C."/>
            <person name="Randelovic M."/>
            <person name="Nielsen J."/>
            <person name="Nielsen K.F."/>
            <person name="Workman M."/>
            <person name="Frisvad J.C."/>
        </authorList>
    </citation>
    <scope>NUCLEOTIDE SEQUENCE [LARGE SCALE GENOMIC DNA]</scope>
    <source>
        <strain evidence="1 2">CBS 141311</strain>
    </source>
</reference>
<dbReference type="Gene3D" id="1.10.246.130">
    <property type="match status" value="1"/>
</dbReference>
<comment type="caution">
    <text evidence="1">The sequence shown here is derived from an EMBL/GenBank/DDBJ whole genome shotgun (WGS) entry which is preliminary data.</text>
</comment>
<dbReference type="PANTHER" id="PTHR43881:SF1">
    <property type="entry name" value="GAMMA-GLUTAMYLTRANSPEPTIDASE (AFU_ORTHOLOGUE AFUA_4G13580)"/>
    <property type="match status" value="1"/>
</dbReference>
<dbReference type="PANTHER" id="PTHR43881">
    <property type="entry name" value="GAMMA-GLUTAMYLTRANSPEPTIDASE (AFU_ORTHOLOGUE AFUA_4G13580)"/>
    <property type="match status" value="1"/>
</dbReference>
<dbReference type="SUPFAM" id="SSF56235">
    <property type="entry name" value="N-terminal nucleophile aminohydrolases (Ntn hydrolases)"/>
    <property type="match status" value="1"/>
</dbReference>
<keyword evidence="2" id="KW-1185">Reference proteome</keyword>
<evidence type="ECO:0000313" key="2">
    <source>
        <dbReference type="Proteomes" id="UP000177622"/>
    </source>
</evidence>
<name>A0A1F5L9Y9_PENAI</name>
<dbReference type="OrthoDB" id="2015213at2759"/>
<evidence type="ECO:0000313" key="1">
    <source>
        <dbReference type="EMBL" id="OGE49887.1"/>
    </source>
</evidence>
<dbReference type="InterPro" id="IPR052896">
    <property type="entry name" value="GGT-like_enzyme"/>
</dbReference>
<organism evidence="1 2">
    <name type="scientific">Penicillium arizonense</name>
    <dbReference type="NCBI Taxonomy" id="1835702"/>
    <lineage>
        <taxon>Eukaryota</taxon>
        <taxon>Fungi</taxon>
        <taxon>Dikarya</taxon>
        <taxon>Ascomycota</taxon>
        <taxon>Pezizomycotina</taxon>
        <taxon>Eurotiomycetes</taxon>
        <taxon>Eurotiomycetidae</taxon>
        <taxon>Eurotiales</taxon>
        <taxon>Aspergillaceae</taxon>
        <taxon>Penicillium</taxon>
    </lineage>
</organism>
<dbReference type="AlphaFoldDB" id="A0A1F5L9Y9"/>
<dbReference type="Gene3D" id="3.60.20.40">
    <property type="match status" value="1"/>
</dbReference>
<proteinExistence type="predicted"/>
<dbReference type="InterPro" id="IPR043137">
    <property type="entry name" value="GGT_ssub_C"/>
</dbReference>
<dbReference type="InterPro" id="IPR029055">
    <property type="entry name" value="Ntn_hydrolases_N"/>
</dbReference>
<protein>
    <recommendedName>
        <fullName evidence="3">Gamma-glutamyltransferase</fullName>
    </recommendedName>
</protein>
<gene>
    <name evidence="1" type="ORF">PENARI_c019G03076</name>
</gene>
<dbReference type="Pfam" id="PF01019">
    <property type="entry name" value="G_glu_transpept"/>
    <property type="match status" value="1"/>
</dbReference>
<dbReference type="Proteomes" id="UP000177622">
    <property type="component" value="Unassembled WGS sequence"/>
</dbReference>
<sequence>MPLNSKAVYSRPNQSFLPFASRRSVVHSTNGIVTCTQPLAAAAGQRILQEGGNAALSATAALNVTEPSSTGIGGDMFCLFYNAKTKAIRAMNGSGRYPANTTLEQIKTDLNVGPDQTESIPKTSALAVTTPGAAAGWVDTVERFGSGKLSLEQILAPAIELAEEGFPVSELSSSFWRDHEHLLRSASPNFKELLKVDPSVKDGLRSPSAGEIMKNSALAQTFRALAADGKKGFYEGRVADELVKVVQDLGGYLSLDDLKRHAETGSQDVDAISLQFKGQEVCKKQTPGTDDGTNQGVKIWEHPPNGQGIVALMALGILEELEKMGKIPTFTEAQHNSTEYLHAIIESLRIAFADAAWWVTDPDLERVPSQELISETYLAKRAELFSPGKAADTLSHDSPAHNHCDTVYFAVTDREGNGMSFINSVYTEFGSAIVPKGCGFTLQNRGANFSLIAGHPNVVAPGKRPYHTIIPAMITNISDGSLHSVYGVMGGFMQPQGHVQVLLNMLAFNHHPQAALDAPRICIAADKIVDGKPVVYVEEGISVEAIEGLKKLGHRIEVLTGWKRGMFGRGQIIRCHYDEGTRVYSAGSDPRGDGLAIPLL</sequence>
<dbReference type="STRING" id="1835702.A0A1F5L9Y9"/>
<accession>A0A1F5L9Y9</accession>
<evidence type="ECO:0008006" key="3">
    <source>
        <dbReference type="Google" id="ProtNLM"/>
    </source>
</evidence>
<dbReference type="RefSeq" id="XP_022485338.1">
    <property type="nucleotide sequence ID" value="XM_022634741.1"/>
</dbReference>
<dbReference type="PRINTS" id="PR01210">
    <property type="entry name" value="GGTRANSPTASE"/>
</dbReference>